<comment type="caution">
    <text evidence="15">The sequence shown here is derived from an EMBL/GenBank/DDBJ whole genome shotgun (WGS) entry which is preliminary data.</text>
</comment>
<dbReference type="InterPro" id="IPR036890">
    <property type="entry name" value="HATPase_C_sf"/>
</dbReference>
<dbReference type="Pfam" id="PF00072">
    <property type="entry name" value="Response_reg"/>
    <property type="match status" value="1"/>
</dbReference>
<evidence type="ECO:0000259" key="12">
    <source>
        <dbReference type="PROSITE" id="PS50110"/>
    </source>
</evidence>
<dbReference type="PROSITE" id="PS50112">
    <property type="entry name" value="PAS"/>
    <property type="match status" value="1"/>
</dbReference>
<evidence type="ECO:0000256" key="3">
    <source>
        <dbReference type="ARBA" id="ARBA00022553"/>
    </source>
</evidence>
<name>A0ABS7SUA0_9BURK</name>
<keyword evidence="4" id="KW-0808">Transferase</keyword>
<keyword evidence="16" id="KW-1185">Reference proteome</keyword>
<dbReference type="InterPro" id="IPR035965">
    <property type="entry name" value="PAS-like_dom_sf"/>
</dbReference>
<dbReference type="Gene3D" id="1.20.5.1930">
    <property type="match status" value="1"/>
</dbReference>
<keyword evidence="8" id="KW-0902">Two-component regulatory system</keyword>
<evidence type="ECO:0000256" key="6">
    <source>
        <dbReference type="ARBA" id="ARBA00022777"/>
    </source>
</evidence>
<dbReference type="InterPro" id="IPR005467">
    <property type="entry name" value="His_kinase_dom"/>
</dbReference>
<evidence type="ECO:0000259" key="11">
    <source>
        <dbReference type="PROSITE" id="PS50109"/>
    </source>
</evidence>
<evidence type="ECO:0000256" key="5">
    <source>
        <dbReference type="ARBA" id="ARBA00022741"/>
    </source>
</evidence>
<evidence type="ECO:0000256" key="8">
    <source>
        <dbReference type="ARBA" id="ARBA00023012"/>
    </source>
</evidence>
<dbReference type="PROSITE" id="PS50113">
    <property type="entry name" value="PAC"/>
    <property type="match status" value="1"/>
</dbReference>
<evidence type="ECO:0000259" key="14">
    <source>
        <dbReference type="PROSITE" id="PS50113"/>
    </source>
</evidence>
<dbReference type="Pfam" id="PF07730">
    <property type="entry name" value="HisKA_3"/>
    <property type="match status" value="1"/>
</dbReference>
<dbReference type="PANTHER" id="PTHR24421">
    <property type="entry name" value="NITRATE/NITRITE SENSOR PROTEIN NARX-RELATED"/>
    <property type="match status" value="1"/>
</dbReference>
<reference evidence="15 16" key="2">
    <citation type="submission" date="2021-08" db="EMBL/GenBank/DDBJ databases">
        <title>Massilia sp. R798.</title>
        <authorList>
            <person name="Baek J.H."/>
            <person name="Jung H.S."/>
            <person name="Kim K.R."/>
            <person name="Jeon C.O."/>
        </authorList>
    </citation>
    <scope>NUCLEOTIDE SEQUENCE [LARGE SCALE GENOMIC DNA]</scope>
    <source>
        <strain evidence="15 16">R798</strain>
    </source>
</reference>
<dbReference type="PANTHER" id="PTHR24421:SF10">
    <property type="entry name" value="NITRATE_NITRITE SENSOR PROTEIN NARQ"/>
    <property type="match status" value="1"/>
</dbReference>
<evidence type="ECO:0000259" key="13">
    <source>
        <dbReference type="PROSITE" id="PS50112"/>
    </source>
</evidence>
<evidence type="ECO:0000256" key="7">
    <source>
        <dbReference type="ARBA" id="ARBA00022840"/>
    </source>
</evidence>
<dbReference type="NCBIfam" id="TIGR00229">
    <property type="entry name" value="sensory_box"/>
    <property type="match status" value="1"/>
</dbReference>
<feature type="region of interest" description="Disordered" evidence="10">
    <location>
        <begin position="1"/>
        <end position="30"/>
    </location>
</feature>
<dbReference type="InterPro" id="IPR013656">
    <property type="entry name" value="PAS_4"/>
</dbReference>
<dbReference type="Pfam" id="PF02518">
    <property type="entry name" value="HATPase_c"/>
    <property type="match status" value="1"/>
</dbReference>
<dbReference type="SMART" id="SM00448">
    <property type="entry name" value="REC"/>
    <property type="match status" value="1"/>
</dbReference>
<dbReference type="SUPFAM" id="SSF55785">
    <property type="entry name" value="PYP-like sensor domain (PAS domain)"/>
    <property type="match status" value="2"/>
</dbReference>
<protein>
    <recommendedName>
        <fullName evidence="2">histidine kinase</fullName>
        <ecNumber evidence="2">2.7.13.3</ecNumber>
    </recommendedName>
</protein>
<gene>
    <name evidence="15" type="ORF">I4X03_019740</name>
</gene>
<evidence type="ECO:0000256" key="9">
    <source>
        <dbReference type="PROSITE-ProRule" id="PRU00169"/>
    </source>
</evidence>
<evidence type="ECO:0000256" key="4">
    <source>
        <dbReference type="ARBA" id="ARBA00022679"/>
    </source>
</evidence>
<dbReference type="SUPFAM" id="SSF55874">
    <property type="entry name" value="ATPase domain of HSP90 chaperone/DNA topoisomerase II/histidine kinase"/>
    <property type="match status" value="1"/>
</dbReference>
<dbReference type="InterPro" id="IPR003594">
    <property type="entry name" value="HATPase_dom"/>
</dbReference>
<keyword evidence="7" id="KW-0067">ATP-binding</keyword>
<dbReference type="InterPro" id="IPR001789">
    <property type="entry name" value="Sig_transdc_resp-reg_receiver"/>
</dbReference>
<organism evidence="15 16">
    <name type="scientific">Massilia soli</name>
    <dbReference type="NCBI Taxonomy" id="2792854"/>
    <lineage>
        <taxon>Bacteria</taxon>
        <taxon>Pseudomonadati</taxon>
        <taxon>Pseudomonadota</taxon>
        <taxon>Betaproteobacteria</taxon>
        <taxon>Burkholderiales</taxon>
        <taxon>Oxalobacteraceae</taxon>
        <taxon>Telluria group</taxon>
        <taxon>Massilia</taxon>
    </lineage>
</organism>
<dbReference type="Pfam" id="PF08448">
    <property type="entry name" value="PAS_4"/>
    <property type="match status" value="2"/>
</dbReference>
<feature type="domain" description="Histidine kinase" evidence="11">
    <location>
        <begin position="455"/>
        <end position="656"/>
    </location>
</feature>
<dbReference type="EC" id="2.7.13.3" evidence="2"/>
<keyword evidence="6" id="KW-0418">Kinase</keyword>
<dbReference type="PROSITE" id="PS50110">
    <property type="entry name" value="RESPONSE_REGULATORY"/>
    <property type="match status" value="1"/>
</dbReference>
<dbReference type="InterPro" id="IPR001610">
    <property type="entry name" value="PAC"/>
</dbReference>
<dbReference type="SMART" id="SM00387">
    <property type="entry name" value="HATPase_c"/>
    <property type="match status" value="1"/>
</dbReference>
<feature type="domain" description="Response regulatory" evidence="12">
    <location>
        <begin position="39"/>
        <end position="151"/>
    </location>
</feature>
<dbReference type="InterPro" id="IPR000014">
    <property type="entry name" value="PAS"/>
</dbReference>
<evidence type="ECO:0000256" key="10">
    <source>
        <dbReference type="SAM" id="MobiDB-lite"/>
    </source>
</evidence>
<dbReference type="Gene3D" id="3.30.565.10">
    <property type="entry name" value="Histidine kinase-like ATPase, C-terminal domain"/>
    <property type="match status" value="1"/>
</dbReference>
<dbReference type="PROSITE" id="PS50109">
    <property type="entry name" value="HIS_KIN"/>
    <property type="match status" value="1"/>
</dbReference>
<feature type="domain" description="PAS" evidence="13">
    <location>
        <begin position="307"/>
        <end position="377"/>
    </location>
</feature>
<feature type="modified residue" description="4-aspartylphosphate" evidence="9">
    <location>
        <position position="85"/>
    </location>
</feature>
<feature type="compositionally biased region" description="Polar residues" evidence="10">
    <location>
        <begin position="1"/>
        <end position="10"/>
    </location>
</feature>
<feature type="domain" description="PAC" evidence="14">
    <location>
        <begin position="381"/>
        <end position="433"/>
    </location>
</feature>
<dbReference type="InterPro" id="IPR011712">
    <property type="entry name" value="Sig_transdc_His_kin_sub3_dim/P"/>
</dbReference>
<dbReference type="SUPFAM" id="SSF52172">
    <property type="entry name" value="CheY-like"/>
    <property type="match status" value="1"/>
</dbReference>
<evidence type="ECO:0000313" key="15">
    <source>
        <dbReference type="EMBL" id="MBZ2209505.1"/>
    </source>
</evidence>
<dbReference type="Gene3D" id="3.30.450.20">
    <property type="entry name" value="PAS domain"/>
    <property type="match status" value="2"/>
</dbReference>
<keyword evidence="3 9" id="KW-0597">Phosphoprotein</keyword>
<evidence type="ECO:0000313" key="16">
    <source>
        <dbReference type="Proteomes" id="UP000809349"/>
    </source>
</evidence>
<dbReference type="InterPro" id="IPR050482">
    <property type="entry name" value="Sensor_HK_TwoCompSys"/>
</dbReference>
<keyword evidence="5" id="KW-0547">Nucleotide-binding</keyword>
<dbReference type="CDD" id="cd00130">
    <property type="entry name" value="PAS"/>
    <property type="match status" value="1"/>
</dbReference>
<dbReference type="EMBL" id="JAFBIL020000008">
    <property type="protein sequence ID" value="MBZ2209505.1"/>
    <property type="molecule type" value="Genomic_DNA"/>
</dbReference>
<proteinExistence type="predicted"/>
<evidence type="ECO:0000256" key="2">
    <source>
        <dbReference type="ARBA" id="ARBA00012438"/>
    </source>
</evidence>
<reference evidence="15 16" key="1">
    <citation type="submission" date="2021-01" db="EMBL/GenBank/DDBJ databases">
        <authorList>
            <person name="Ruan W."/>
            <person name="Khan S.A."/>
            <person name="Jeon C.O."/>
        </authorList>
    </citation>
    <scope>NUCLEOTIDE SEQUENCE [LARGE SCALE GENOMIC DNA]</scope>
    <source>
        <strain evidence="15 16">R798</strain>
    </source>
</reference>
<dbReference type="InterPro" id="IPR011006">
    <property type="entry name" value="CheY-like_superfamily"/>
</dbReference>
<dbReference type="SMART" id="SM00086">
    <property type="entry name" value="PAC"/>
    <property type="match status" value="1"/>
</dbReference>
<dbReference type="Proteomes" id="UP000809349">
    <property type="component" value="Unassembled WGS sequence"/>
</dbReference>
<dbReference type="SMART" id="SM00091">
    <property type="entry name" value="PAS"/>
    <property type="match status" value="2"/>
</dbReference>
<sequence>MRKTMANESNKAGPGVDGARADRAGPNDADGAAQAELGRVLVASDSPGALVQPEHWLAPWPVVAADAQAIVAAIGAERPDIIVLDLALPAAVVPLLRAVRAVDPVAAIPLIVLAAEAGDAARAEALAAGADDYLARPFSARELAALVRSQVTLARTRRAAGERLAGLLSELAEVRGDLASIMDGAGDAFLNVDADLRIVAVKKSDPPMVALPAEQLIGQVLTEVAPEFGPVAAALRRAMGEHRAVNLNFLHTPSNRWFSVRCYPGGGGAIAFGNEITRRKTAEARLKQANAELEMRVLQRTRDLNTANALLEAVFERSPAGIVMADFEGRIVRANAAFERLVGLSGAQLRALTIEHLSEPSDAALNQVLLEKLRAGEADTFLTETRFRRPDGGVSWVENFVGTIDGEDGRPRYLVKIVQDISSRKAAADEILASRNELRFLYDWLQHVRKDERIALAREVHDQLGQILSAAKIDIKLLLEDVQSSSAGLPRRKLVQELSSASDTLDQAIDSARSIAMQLRPPEIDSQGLYAAVDWHARDFERRTRVRVELDLPAATGGPTCAGAAALFRILQEGLTNILRHARATCVAISVQRRGHRILLRVRDNGIGIAQARVRQSGTLGLVGMRERAVLVGGRVAIRRLAAGGTLLSALLPVSEFRHP</sequence>
<dbReference type="InterPro" id="IPR000700">
    <property type="entry name" value="PAS-assoc_C"/>
</dbReference>
<dbReference type="CDD" id="cd16917">
    <property type="entry name" value="HATPase_UhpB-NarQ-NarX-like"/>
    <property type="match status" value="1"/>
</dbReference>
<dbReference type="Gene3D" id="3.40.50.2300">
    <property type="match status" value="1"/>
</dbReference>
<evidence type="ECO:0000256" key="1">
    <source>
        <dbReference type="ARBA" id="ARBA00000085"/>
    </source>
</evidence>
<comment type="catalytic activity">
    <reaction evidence="1">
        <text>ATP + protein L-histidine = ADP + protein N-phospho-L-histidine.</text>
        <dbReference type="EC" id="2.7.13.3"/>
    </reaction>
</comment>
<accession>A0ABS7SUA0</accession>